<organism evidence="2 3">
    <name type="scientific">Chitinophaga pinensis</name>
    <dbReference type="NCBI Taxonomy" id="79329"/>
    <lineage>
        <taxon>Bacteria</taxon>
        <taxon>Pseudomonadati</taxon>
        <taxon>Bacteroidota</taxon>
        <taxon>Chitinophagia</taxon>
        <taxon>Chitinophagales</taxon>
        <taxon>Chitinophagaceae</taxon>
        <taxon>Chitinophaga</taxon>
    </lineage>
</organism>
<evidence type="ECO:0000313" key="2">
    <source>
        <dbReference type="EMBL" id="TWW00215.1"/>
    </source>
</evidence>
<gene>
    <name evidence="2" type="ORF">FEF09_12830</name>
</gene>
<dbReference type="InterPro" id="IPR053142">
    <property type="entry name" value="PchR_regulatory_protein"/>
</dbReference>
<dbReference type="PROSITE" id="PS01124">
    <property type="entry name" value="HTH_ARAC_FAMILY_2"/>
    <property type="match status" value="1"/>
</dbReference>
<keyword evidence="3" id="KW-1185">Reference proteome</keyword>
<dbReference type="AlphaFoldDB" id="A0A5C6LRZ0"/>
<dbReference type="EMBL" id="VOHS01000010">
    <property type="protein sequence ID" value="TWW00215.1"/>
    <property type="molecule type" value="Genomic_DNA"/>
</dbReference>
<proteinExistence type="predicted"/>
<name>A0A5C6LRZ0_9BACT</name>
<evidence type="ECO:0000313" key="3">
    <source>
        <dbReference type="Proteomes" id="UP000318815"/>
    </source>
</evidence>
<sequence>MACLLSIKKTNLKMYLFSAESIEFFRELHSPSDVPKRFASKIMHHSNKVLHGDQQKTIFLQRLTAGLFEVFEHHVVCKAPETEILPTPLIPSLHLHVSMDDNEVDAYVNGQQGVELKPREVNLFYLEEINIAVLPPGKHCFFHIAFKNETLFRLLKKKPFSGLHNKLQKKVKQVEEDMGGMINEPGQVAMDAYFMMLIHEIRQCNFNEEASIYYRGKKCQLMLEHFIRQIQYIREPKIELTDQKILTLDYVKEYIKLNINRPVNLKQLAEQFSISTSLLEKGFRQLNGISLRSFIHMYRMEFITKLLAIKGMPHDSIARLTGFRNYAALNAAFYKYFGCDAEVFHDPC</sequence>
<dbReference type="OrthoDB" id="282744at2"/>
<evidence type="ECO:0000259" key="1">
    <source>
        <dbReference type="PROSITE" id="PS01124"/>
    </source>
</evidence>
<feature type="domain" description="HTH araC/xylS-type" evidence="1">
    <location>
        <begin position="249"/>
        <end position="347"/>
    </location>
</feature>
<protein>
    <submittedName>
        <fullName evidence="2">Helix-turn-helix transcriptional regulator</fullName>
    </submittedName>
</protein>
<dbReference type="PANTHER" id="PTHR47893">
    <property type="entry name" value="REGULATORY PROTEIN PCHR"/>
    <property type="match status" value="1"/>
</dbReference>
<dbReference type="SMART" id="SM00342">
    <property type="entry name" value="HTH_ARAC"/>
    <property type="match status" value="1"/>
</dbReference>
<dbReference type="Proteomes" id="UP000318815">
    <property type="component" value="Unassembled WGS sequence"/>
</dbReference>
<dbReference type="PANTHER" id="PTHR47893:SF1">
    <property type="entry name" value="REGULATORY PROTEIN PCHR"/>
    <property type="match status" value="1"/>
</dbReference>
<dbReference type="Gene3D" id="1.10.10.60">
    <property type="entry name" value="Homeodomain-like"/>
    <property type="match status" value="1"/>
</dbReference>
<reference evidence="2 3" key="1">
    <citation type="submission" date="2019-08" db="EMBL/GenBank/DDBJ databases">
        <title>Whole genome sequencing of chitin degrading bacteria Chitinophaga pinensis YS16.</title>
        <authorList>
            <person name="Singh R.P."/>
            <person name="Manchanda G."/>
            <person name="Maurya I.K."/>
            <person name="Joshi N.K."/>
            <person name="Srivastava A.K."/>
        </authorList>
    </citation>
    <scope>NUCLEOTIDE SEQUENCE [LARGE SCALE GENOMIC DNA]</scope>
    <source>
        <strain evidence="2 3">YS-16</strain>
    </source>
</reference>
<dbReference type="Pfam" id="PF12833">
    <property type="entry name" value="HTH_18"/>
    <property type="match status" value="1"/>
</dbReference>
<dbReference type="GO" id="GO:0043565">
    <property type="term" value="F:sequence-specific DNA binding"/>
    <property type="evidence" value="ECO:0007669"/>
    <property type="project" value="InterPro"/>
</dbReference>
<dbReference type="InterPro" id="IPR018060">
    <property type="entry name" value="HTH_AraC"/>
</dbReference>
<comment type="caution">
    <text evidence="2">The sequence shown here is derived from an EMBL/GenBank/DDBJ whole genome shotgun (WGS) entry which is preliminary data.</text>
</comment>
<accession>A0A5C6LRZ0</accession>
<dbReference type="GO" id="GO:0003700">
    <property type="term" value="F:DNA-binding transcription factor activity"/>
    <property type="evidence" value="ECO:0007669"/>
    <property type="project" value="InterPro"/>
</dbReference>